<evidence type="ECO:0000259" key="3">
    <source>
        <dbReference type="PROSITE" id="PS51755"/>
    </source>
</evidence>
<evidence type="ECO:0000256" key="1">
    <source>
        <dbReference type="ARBA" id="ARBA00023125"/>
    </source>
</evidence>
<dbReference type="InterPro" id="IPR036388">
    <property type="entry name" value="WH-like_DNA-bd_sf"/>
</dbReference>
<keyword evidence="5" id="KW-1185">Reference proteome</keyword>
<evidence type="ECO:0000313" key="4">
    <source>
        <dbReference type="EMBL" id="MBM7414334.1"/>
    </source>
</evidence>
<dbReference type="PANTHER" id="PTHR40082:SF1">
    <property type="entry name" value="BLR5956 PROTEIN"/>
    <property type="match status" value="1"/>
</dbReference>
<feature type="DNA-binding region" description="OmpR/PhoB-type" evidence="2">
    <location>
        <begin position="283"/>
        <end position="376"/>
    </location>
</feature>
<dbReference type="InterPro" id="IPR001867">
    <property type="entry name" value="OmpR/PhoB-type_DNA-bd"/>
</dbReference>
<dbReference type="GO" id="GO:0004852">
    <property type="term" value="F:uroporphyrinogen-III synthase activity"/>
    <property type="evidence" value="ECO:0007669"/>
    <property type="project" value="UniProtKB-EC"/>
</dbReference>
<dbReference type="Pfam" id="PF00486">
    <property type="entry name" value="Trans_reg_C"/>
    <property type="match status" value="1"/>
</dbReference>
<dbReference type="InterPro" id="IPR016032">
    <property type="entry name" value="Sig_transdc_resp-reg_C-effctor"/>
</dbReference>
<evidence type="ECO:0000256" key="2">
    <source>
        <dbReference type="PROSITE-ProRule" id="PRU01091"/>
    </source>
</evidence>
<comment type="caution">
    <text evidence="4">The sequence shown here is derived from an EMBL/GenBank/DDBJ whole genome shotgun (WGS) entry which is preliminary data.</text>
</comment>
<accession>A0ABS2KQW2</accession>
<sequence>MIDQPTSSDAPLAGFTVGVTAARRADELASLLVRRGANVVHAPAIRIIPLSDDAELGRRTREIIEAPPAVTVATTGIGFRGWMEAADGWGDAEELTRALEGTRILARGPKAKGAIRAAGLREEWSPESESSAEVLEHLLAEGVDGVRVAVQLHGATTEWEPVPDFCEVLRQAGATVIPVPVYRWVQPDDSAPMDRMIEAVLCGDLDAVTFTSAPAVASMLMRAKENGVLEPMLQSFRDRVLAVCVGPVTSAPLDVLGVPTTAPARARVGALVRHVADELPRRAGIVRAGGHELRVLGACVVVDGTPKALSPAGMALLKTLARRPGQVVSREDLLAALPGGGGDTHAVETAMARVRSALGAPRAIQTVVKRGYRLAVDDSADDLVDSVSSVPGGGLGRTGEAS</sequence>
<dbReference type="Pfam" id="PF02602">
    <property type="entry name" value="HEM4"/>
    <property type="match status" value="1"/>
</dbReference>
<dbReference type="EC" id="4.2.1.75" evidence="4"/>
<dbReference type="CDD" id="cd00383">
    <property type="entry name" value="trans_reg_C"/>
    <property type="match status" value="1"/>
</dbReference>
<keyword evidence="4" id="KW-0456">Lyase</keyword>
<feature type="domain" description="OmpR/PhoB-type" evidence="3">
    <location>
        <begin position="283"/>
        <end position="376"/>
    </location>
</feature>
<organism evidence="4 5">
    <name type="scientific">Rhodococcoides corynebacterioides</name>
    <dbReference type="NCBI Taxonomy" id="53972"/>
    <lineage>
        <taxon>Bacteria</taxon>
        <taxon>Bacillati</taxon>
        <taxon>Actinomycetota</taxon>
        <taxon>Actinomycetes</taxon>
        <taxon>Mycobacteriales</taxon>
        <taxon>Nocardiaceae</taxon>
        <taxon>Rhodococcoides</taxon>
    </lineage>
</organism>
<dbReference type="CDD" id="cd06578">
    <property type="entry name" value="HemD"/>
    <property type="match status" value="1"/>
</dbReference>
<protein>
    <submittedName>
        <fullName evidence="4">Uroporphyrinogen-III synthase</fullName>
        <ecNumber evidence="4">4.2.1.75</ecNumber>
    </submittedName>
</protein>
<dbReference type="InterPro" id="IPR003754">
    <property type="entry name" value="4pyrrol_synth_uPrphyn_synth"/>
</dbReference>
<dbReference type="SUPFAM" id="SSF69618">
    <property type="entry name" value="HemD-like"/>
    <property type="match status" value="1"/>
</dbReference>
<dbReference type="Gene3D" id="1.10.10.10">
    <property type="entry name" value="Winged helix-like DNA-binding domain superfamily/Winged helix DNA-binding domain"/>
    <property type="match status" value="1"/>
</dbReference>
<dbReference type="PROSITE" id="PS51755">
    <property type="entry name" value="OMPR_PHOB"/>
    <property type="match status" value="1"/>
</dbReference>
<dbReference type="NCBIfam" id="NF005568">
    <property type="entry name" value="PRK07239.1"/>
    <property type="match status" value="1"/>
</dbReference>
<gene>
    <name evidence="4" type="ORF">JOE42_001067</name>
</gene>
<dbReference type="PANTHER" id="PTHR40082">
    <property type="entry name" value="BLR5956 PROTEIN"/>
    <property type="match status" value="1"/>
</dbReference>
<reference evidence="4 5" key="1">
    <citation type="submission" date="2021-01" db="EMBL/GenBank/DDBJ databases">
        <title>Genomics of switchgrass bacterial isolates.</title>
        <authorList>
            <person name="Shade A."/>
        </authorList>
    </citation>
    <scope>NUCLEOTIDE SEQUENCE [LARGE SCALE GENOMIC DNA]</scope>
    <source>
        <strain evidence="4 5">PvP111</strain>
    </source>
</reference>
<dbReference type="InterPro" id="IPR036108">
    <property type="entry name" value="4pyrrol_syn_uPrphyn_synt_sf"/>
</dbReference>
<dbReference type="Proteomes" id="UP000703038">
    <property type="component" value="Unassembled WGS sequence"/>
</dbReference>
<dbReference type="InterPro" id="IPR039793">
    <property type="entry name" value="UROS/Hem4"/>
</dbReference>
<keyword evidence="1 2" id="KW-0238">DNA-binding</keyword>
<proteinExistence type="predicted"/>
<dbReference type="Gene3D" id="3.40.50.10090">
    <property type="match status" value="2"/>
</dbReference>
<dbReference type="EMBL" id="JAFBBK010000001">
    <property type="protein sequence ID" value="MBM7414334.1"/>
    <property type="molecule type" value="Genomic_DNA"/>
</dbReference>
<name>A0ABS2KQW2_9NOCA</name>
<dbReference type="SUPFAM" id="SSF46894">
    <property type="entry name" value="C-terminal effector domain of the bipartite response regulators"/>
    <property type="match status" value="1"/>
</dbReference>
<evidence type="ECO:0000313" key="5">
    <source>
        <dbReference type="Proteomes" id="UP000703038"/>
    </source>
</evidence>
<dbReference type="SMART" id="SM00862">
    <property type="entry name" value="Trans_reg_C"/>
    <property type="match status" value="1"/>
</dbReference>